<keyword evidence="2" id="KW-0539">Nucleus</keyword>
<dbReference type="InterPro" id="IPR000637">
    <property type="entry name" value="HMGI/Y_DNA-bd_CS"/>
</dbReference>
<evidence type="ECO:0000313" key="6">
    <source>
        <dbReference type="Proteomes" id="UP001274896"/>
    </source>
</evidence>
<name>A0AAE0UU79_9TELE</name>
<feature type="compositionally biased region" description="Basic and acidic residues" evidence="3">
    <location>
        <begin position="155"/>
        <end position="167"/>
    </location>
</feature>
<evidence type="ECO:0000259" key="4">
    <source>
        <dbReference type="PROSITE" id="PS50878"/>
    </source>
</evidence>
<evidence type="ECO:0000256" key="1">
    <source>
        <dbReference type="ARBA" id="ARBA00004123"/>
    </source>
</evidence>
<dbReference type="PANTHER" id="PTHR19446">
    <property type="entry name" value="REVERSE TRANSCRIPTASES"/>
    <property type="match status" value="1"/>
</dbReference>
<evidence type="ECO:0000256" key="2">
    <source>
        <dbReference type="ARBA" id="ARBA00023242"/>
    </source>
</evidence>
<dbReference type="GO" id="GO:0006355">
    <property type="term" value="P:regulation of DNA-templated transcription"/>
    <property type="evidence" value="ECO:0007669"/>
    <property type="project" value="InterPro"/>
</dbReference>
<protein>
    <recommendedName>
        <fullName evidence="4">Reverse transcriptase domain-containing protein</fullName>
    </recommendedName>
</protein>
<reference evidence="5" key="1">
    <citation type="submission" date="2023-06" db="EMBL/GenBank/DDBJ databases">
        <title>Male Hemibagrus guttatus genome.</title>
        <authorList>
            <person name="Bian C."/>
        </authorList>
    </citation>
    <scope>NUCLEOTIDE SEQUENCE</scope>
    <source>
        <strain evidence="5">Male_cb2023</strain>
        <tissue evidence="5">Muscle</tissue>
    </source>
</reference>
<dbReference type="GO" id="GO:0005634">
    <property type="term" value="C:nucleus"/>
    <property type="evidence" value="ECO:0007669"/>
    <property type="project" value="UniProtKB-SubCell"/>
</dbReference>
<dbReference type="PROSITE" id="PS50878">
    <property type="entry name" value="RT_POL"/>
    <property type="match status" value="1"/>
</dbReference>
<dbReference type="AlphaFoldDB" id="A0AAE0UU79"/>
<dbReference type="PROSITE" id="PS00354">
    <property type="entry name" value="HMGI_Y"/>
    <property type="match status" value="1"/>
</dbReference>
<dbReference type="InterPro" id="IPR000477">
    <property type="entry name" value="RT_dom"/>
</dbReference>
<dbReference type="Proteomes" id="UP001274896">
    <property type="component" value="Unassembled WGS sequence"/>
</dbReference>
<evidence type="ECO:0000256" key="3">
    <source>
        <dbReference type="SAM" id="MobiDB-lite"/>
    </source>
</evidence>
<comment type="subcellular location">
    <subcellularLocation>
        <location evidence="1">Nucleus</location>
    </subcellularLocation>
</comment>
<proteinExistence type="predicted"/>
<accession>A0AAE0UU79</accession>
<organism evidence="5 6">
    <name type="scientific">Hemibagrus guttatus</name>
    <dbReference type="NCBI Taxonomy" id="175788"/>
    <lineage>
        <taxon>Eukaryota</taxon>
        <taxon>Metazoa</taxon>
        <taxon>Chordata</taxon>
        <taxon>Craniata</taxon>
        <taxon>Vertebrata</taxon>
        <taxon>Euteleostomi</taxon>
        <taxon>Actinopterygii</taxon>
        <taxon>Neopterygii</taxon>
        <taxon>Teleostei</taxon>
        <taxon>Ostariophysi</taxon>
        <taxon>Siluriformes</taxon>
        <taxon>Bagridae</taxon>
        <taxon>Hemibagrus</taxon>
    </lineage>
</organism>
<dbReference type="EMBL" id="JAUCMX010000018">
    <property type="protein sequence ID" value="KAK3517672.1"/>
    <property type="molecule type" value="Genomic_DNA"/>
</dbReference>
<feature type="region of interest" description="Disordered" evidence="3">
    <location>
        <begin position="95"/>
        <end position="167"/>
    </location>
</feature>
<dbReference type="Pfam" id="PF00078">
    <property type="entry name" value="RVT_1"/>
    <property type="match status" value="1"/>
</dbReference>
<sequence length="565" mass="66947">MSFLRRVAGRSLRDRVRSSVTWEELGVEPLLLHIEKGQLRWLGHLFRMPPGHLPGEVFRACPTGKRPRGRPRTRWRDYVFQLAWERLGVPPEELEEVAREREGKRSESPAPSCISMKSDGSMKHPLRFKDGDSSLLHSKMQEKRSESPAPSCISKKRDESIDEPLEFKDGDSSFLHRQKLRQALDGQVVLPDDWESTAEVIRETGRKVLGVSSGRRKEDKETWWWNEEVQDSIQRKRLAKKKWDMDRTEENRQEYKVLQRRVKREVSKAKQKAYEELYTRLDTREGEKDLYRLARQGDRDGKDVQQVRVIKDRDGRVLTSEESVQRRWKEYFEELMNEENEREKRVEGVNSVEQKVDKIRKDEVRKALKRMKSGKAVGPDDIPVEVWKCLGEAAVEFLTSLFNRVLESERMPEEWRRSVLVPIFKNKGDVQSCSNYRGIKLMSHTMKLWERVVEVRLRKVVEMCEQQYGFMPRKSTTNAIFALRILMEKYRDGQRELHCVFVDLEEAYDRVPREELWYCMRKSGVAEKYVRVVQDMYERSRTVVRCAVGQTEEFKVEWDCIRDRL</sequence>
<feature type="compositionally biased region" description="Basic and acidic residues" evidence="3">
    <location>
        <begin position="96"/>
        <end position="107"/>
    </location>
</feature>
<dbReference type="CDD" id="cd01650">
    <property type="entry name" value="RT_nLTR_like"/>
    <property type="match status" value="1"/>
</dbReference>
<evidence type="ECO:0000313" key="5">
    <source>
        <dbReference type="EMBL" id="KAK3517672.1"/>
    </source>
</evidence>
<feature type="domain" description="Reverse transcriptase" evidence="4">
    <location>
        <begin position="404"/>
        <end position="565"/>
    </location>
</feature>
<comment type="caution">
    <text evidence="5">The sequence shown here is derived from an EMBL/GenBank/DDBJ whole genome shotgun (WGS) entry which is preliminary data.</text>
</comment>
<gene>
    <name evidence="5" type="ORF">QTP70_015319</name>
</gene>
<keyword evidence="6" id="KW-1185">Reference proteome</keyword>